<accession>A0A3M6TW54</accession>
<keyword evidence="17" id="KW-1185">Reference proteome</keyword>
<dbReference type="STRING" id="46731.A0A3M6TW54"/>
<feature type="compositionally biased region" description="Polar residues" evidence="14">
    <location>
        <begin position="620"/>
        <end position="641"/>
    </location>
</feature>
<evidence type="ECO:0000256" key="8">
    <source>
        <dbReference type="ARBA" id="ARBA00023128"/>
    </source>
</evidence>
<protein>
    <recommendedName>
        <fullName evidence="3">KAT8 regulatory NSL complex subunit 2</fullName>
    </recommendedName>
    <alternativeName>
        <fullName evidence="11">NSL complex protein NSL2</fullName>
    </alternativeName>
    <alternativeName>
        <fullName evidence="10">Non-specific lethal 2 homolog</fullName>
    </alternativeName>
</protein>
<feature type="compositionally biased region" description="Basic and acidic residues" evidence="14">
    <location>
        <begin position="435"/>
        <end position="464"/>
    </location>
</feature>
<comment type="subcellular location">
    <subcellularLocation>
        <location evidence="2">Mitochondrion</location>
    </subcellularLocation>
    <subcellularLocation>
        <location evidence="1">Nucleus</location>
    </subcellularLocation>
</comment>
<feature type="compositionally biased region" description="Polar residues" evidence="14">
    <location>
        <begin position="713"/>
        <end position="732"/>
    </location>
</feature>
<feature type="region of interest" description="Disordered" evidence="14">
    <location>
        <begin position="1"/>
        <end position="23"/>
    </location>
</feature>
<feature type="compositionally biased region" description="Basic and acidic residues" evidence="14">
    <location>
        <begin position="1"/>
        <end position="12"/>
    </location>
</feature>
<keyword evidence="5" id="KW-0597">Phosphoprotein</keyword>
<feature type="region of interest" description="Disordered" evidence="14">
    <location>
        <begin position="407"/>
        <end position="483"/>
    </location>
</feature>
<sequence length="808" mass="87035">MAEVADKTKNEDASVGVKAESKAEPRRKLCAYSQRVCNLEILKGFDFCHKHILEDKASPFKPCDFVAKSNGRRCPNPAQKLPHGKSFCIIHTRKAELRRAVEERRKRRNIGDNEGSYEDDKGKRMRTSSSNSQKSDKQEGHSSDEDGGNSGDDYLKVDSAWHGDIDSDAESVDSEEEDPLKHAGVWSVEEATRMCRDKMIRLRSLYITQFKRLQHVLRERRRKYCQAIQAEEIEDTGECNLTRTQLLGRKSRHDCPGTEALLHRQAKEKKQGANTRQQGVSNLRCTYSPGGNRCTEKVLPLTKHCMKHITHDPNQHLFQRCTFPSKGETHCDRNVAKIFTQSTCRLHMELPANMKRPSVEKDLQNAKERANLRKARTSGSKQSVTGVPEALQQKSIVLLPPITTGESFQAQPTTTGVQQHAMTAPLSTKGTTLDTTEKMEVDSSDTKADLDNKELSAISEDKETSSVSSAGASVQPKLSPVSESISPGLAAASLVAVCSSPQLPLQGTPVASVSGVKQAAVTDSKVVPCSDVKDKGVSSASADNSKVDADPKVLELKEREESGDTEKAEKQESSLVKSKDTSDPDKSASVQPGHSESAEKQPDESQLKLNVAQTKEEAKVTTSTVCTSPAVSQTVLQLTTLVSPSQSAPSTSSSSTSQNVTKTKSAEPSEAIPSRGTSKSASGGPSPGVPLEPPKGTSSCTSTAVSTVAKQAPSVTSASSIHLPQSNPSSLAGQPLKTVGVKPSITSEPHRSAAVKSFQHLPAGMTAASSKQFSAITSVTTKETNKDANKVDTGKSQEQSGSSKPLPM</sequence>
<dbReference type="InterPro" id="IPR026316">
    <property type="entry name" value="NSL2"/>
</dbReference>
<feature type="compositionally biased region" description="Basic and acidic residues" evidence="14">
    <location>
        <begin position="134"/>
        <end position="144"/>
    </location>
</feature>
<dbReference type="AlphaFoldDB" id="A0A3M6TW54"/>
<feature type="compositionally biased region" description="Basic and acidic residues" evidence="14">
    <location>
        <begin position="545"/>
        <end position="586"/>
    </location>
</feature>
<evidence type="ECO:0000256" key="1">
    <source>
        <dbReference type="ARBA" id="ARBA00004123"/>
    </source>
</evidence>
<evidence type="ECO:0000256" key="7">
    <source>
        <dbReference type="ARBA" id="ARBA00022853"/>
    </source>
</evidence>
<evidence type="ECO:0000256" key="6">
    <source>
        <dbReference type="ARBA" id="ARBA00022843"/>
    </source>
</evidence>
<evidence type="ECO:0000256" key="14">
    <source>
        <dbReference type="SAM" id="MobiDB-lite"/>
    </source>
</evidence>
<keyword evidence="7" id="KW-0156">Chromatin regulator</keyword>
<dbReference type="OrthoDB" id="677315at2759"/>
<keyword evidence="6" id="KW-0832">Ubl conjugation</keyword>
<dbReference type="InterPro" id="IPR025927">
    <property type="entry name" value="Znf_KANL2-like"/>
</dbReference>
<dbReference type="PANTHER" id="PTHR13453">
    <property type="entry name" value="KAT8 REGULATORY NSL COMPLEX SUBUNIT 2"/>
    <property type="match status" value="1"/>
</dbReference>
<keyword evidence="8" id="KW-0496">Mitochondrion</keyword>
<feature type="compositionally biased region" description="Polar residues" evidence="14">
    <location>
        <begin position="407"/>
        <end position="434"/>
    </location>
</feature>
<feature type="region of interest" description="Disordered" evidence="14">
    <location>
        <begin position="530"/>
        <end position="752"/>
    </location>
</feature>
<evidence type="ECO:0000313" key="16">
    <source>
        <dbReference type="EMBL" id="RMX45622.1"/>
    </source>
</evidence>
<dbReference type="Pfam" id="PF13891">
    <property type="entry name" value="zf-C3HC3H_KANSL2"/>
    <property type="match status" value="2"/>
</dbReference>
<dbReference type="GO" id="GO:0005634">
    <property type="term" value="C:nucleus"/>
    <property type="evidence" value="ECO:0007669"/>
    <property type="project" value="UniProtKB-SubCell"/>
</dbReference>
<evidence type="ECO:0000256" key="11">
    <source>
        <dbReference type="ARBA" id="ARBA00033378"/>
    </source>
</evidence>
<evidence type="ECO:0000256" key="4">
    <source>
        <dbReference type="ARBA" id="ARBA00022499"/>
    </source>
</evidence>
<evidence type="ECO:0000256" key="12">
    <source>
        <dbReference type="ARBA" id="ARBA00093359"/>
    </source>
</evidence>
<comment type="function">
    <text evidence="12">Non-catalytic component of the NSL histone acetyltransferase complex, a multiprotein complex that mediates histone H4 acetylation at 'Lys-5'- and 'Lys-8' (H4K5ac and H4K8ac) at transcription start sites and promotes transcription initiation. Required for NSL complex stability and for transcription of intraciliary transport genes in both ciliated and non-ciliated cells by regulating histone H4 acetylation at 'Lys-5'- and 'Lys-12' (H4K5ac and H4K12ac). This is necessary for cilium assembly in ciliated cells and for organization of the microtubule cytoskeleton in non-ciliated cells. Required within the NSL complex to maintain nuclear architecture stability by promoting KAT8-mediated acetylation of lamin LMNA.</text>
</comment>
<feature type="domain" description="KANL2-like probable zinc-finger" evidence="15">
    <location>
        <begin position="285"/>
        <end position="348"/>
    </location>
</feature>
<feature type="compositionally biased region" description="Basic and acidic residues" evidence="14">
    <location>
        <begin position="783"/>
        <end position="795"/>
    </location>
</feature>
<feature type="compositionally biased region" description="Low complexity" evidence="14">
    <location>
        <begin position="642"/>
        <end position="663"/>
    </location>
</feature>
<feature type="compositionally biased region" description="Low complexity" evidence="14">
    <location>
        <begin position="697"/>
        <end position="709"/>
    </location>
</feature>
<feature type="compositionally biased region" description="Polar residues" evidence="14">
    <location>
        <begin position="796"/>
        <end position="808"/>
    </location>
</feature>
<feature type="domain" description="KANL2-like probable zinc-finger" evidence="15">
    <location>
        <begin position="30"/>
        <end position="92"/>
    </location>
</feature>
<feature type="region of interest" description="Disordered" evidence="14">
    <location>
        <begin position="100"/>
        <end position="158"/>
    </location>
</feature>
<dbReference type="Proteomes" id="UP000275408">
    <property type="component" value="Unassembled WGS sequence"/>
</dbReference>
<keyword evidence="4" id="KW-1017">Isopeptide bond</keyword>
<evidence type="ECO:0000256" key="2">
    <source>
        <dbReference type="ARBA" id="ARBA00004173"/>
    </source>
</evidence>
<dbReference type="GO" id="GO:0005739">
    <property type="term" value="C:mitochondrion"/>
    <property type="evidence" value="ECO:0007669"/>
    <property type="project" value="UniProtKB-SubCell"/>
</dbReference>
<reference evidence="16 17" key="1">
    <citation type="journal article" date="2018" name="Sci. Rep.">
        <title>Comparative analysis of the Pocillopora damicornis genome highlights role of immune system in coral evolution.</title>
        <authorList>
            <person name="Cunning R."/>
            <person name="Bay R.A."/>
            <person name="Gillette P."/>
            <person name="Baker A.C."/>
            <person name="Traylor-Knowles N."/>
        </authorList>
    </citation>
    <scope>NUCLEOTIDE SEQUENCE [LARGE SCALE GENOMIC DNA]</scope>
    <source>
        <strain evidence="16">RSMAS</strain>
        <tissue evidence="16">Whole animal</tissue>
    </source>
</reference>
<evidence type="ECO:0000256" key="5">
    <source>
        <dbReference type="ARBA" id="ARBA00022553"/>
    </source>
</evidence>
<dbReference type="GO" id="GO:0006325">
    <property type="term" value="P:chromatin organization"/>
    <property type="evidence" value="ECO:0007669"/>
    <property type="project" value="UniProtKB-KW"/>
</dbReference>
<dbReference type="PANTHER" id="PTHR13453:SF1">
    <property type="entry name" value="KAT8 REGULATORY NSL COMPLEX SUBUNIT 2"/>
    <property type="match status" value="1"/>
</dbReference>
<keyword evidence="9" id="KW-0539">Nucleus</keyword>
<evidence type="ECO:0000256" key="3">
    <source>
        <dbReference type="ARBA" id="ARBA00015508"/>
    </source>
</evidence>
<dbReference type="EMBL" id="RCHS01002812">
    <property type="protein sequence ID" value="RMX45622.1"/>
    <property type="molecule type" value="Genomic_DNA"/>
</dbReference>
<evidence type="ECO:0000256" key="10">
    <source>
        <dbReference type="ARBA" id="ARBA00032947"/>
    </source>
</evidence>
<organism evidence="16 17">
    <name type="scientific">Pocillopora damicornis</name>
    <name type="common">Cauliflower coral</name>
    <name type="synonym">Millepora damicornis</name>
    <dbReference type="NCBI Taxonomy" id="46731"/>
    <lineage>
        <taxon>Eukaryota</taxon>
        <taxon>Metazoa</taxon>
        <taxon>Cnidaria</taxon>
        <taxon>Anthozoa</taxon>
        <taxon>Hexacorallia</taxon>
        <taxon>Scleractinia</taxon>
        <taxon>Astrocoeniina</taxon>
        <taxon>Pocilloporidae</taxon>
        <taxon>Pocillopora</taxon>
    </lineage>
</organism>
<evidence type="ECO:0000256" key="13">
    <source>
        <dbReference type="ARBA" id="ARBA00093543"/>
    </source>
</evidence>
<gene>
    <name evidence="16" type="ORF">pdam_00010613</name>
</gene>
<comment type="subunit">
    <text evidence="13">Component of the NSL complex at least composed of KAT8/MOF, KANSL1, KANSL2, KANSL3, MCRS1, PHF20, OGT1/OGT, WDR5 and HCFC1.</text>
</comment>
<feature type="compositionally biased region" description="Basic and acidic residues" evidence="14">
    <location>
        <begin position="596"/>
        <end position="606"/>
    </location>
</feature>
<dbReference type="GO" id="GO:0044545">
    <property type="term" value="C:NSL complex"/>
    <property type="evidence" value="ECO:0007669"/>
    <property type="project" value="TreeGrafter"/>
</dbReference>
<feature type="region of interest" description="Disordered" evidence="14">
    <location>
        <begin position="779"/>
        <end position="808"/>
    </location>
</feature>
<comment type="caution">
    <text evidence="16">The sequence shown here is derived from an EMBL/GenBank/DDBJ whole genome shotgun (WGS) entry which is preliminary data.</text>
</comment>
<name>A0A3M6TW54_POCDA</name>
<evidence type="ECO:0000259" key="15">
    <source>
        <dbReference type="Pfam" id="PF13891"/>
    </source>
</evidence>
<evidence type="ECO:0000256" key="9">
    <source>
        <dbReference type="ARBA" id="ARBA00023242"/>
    </source>
</evidence>
<proteinExistence type="predicted"/>
<evidence type="ECO:0000313" key="17">
    <source>
        <dbReference type="Proteomes" id="UP000275408"/>
    </source>
</evidence>